<dbReference type="EMBL" id="OZ021737">
    <property type="protein sequence ID" value="CAK9316766.1"/>
    <property type="molecule type" value="Genomic_DNA"/>
</dbReference>
<reference evidence="1 2" key="1">
    <citation type="submission" date="2024-03" db="EMBL/GenBank/DDBJ databases">
        <authorList>
            <person name="Gkanogiannis A."/>
            <person name="Becerra Lopez-Lavalle L."/>
        </authorList>
    </citation>
    <scope>NUCLEOTIDE SEQUENCE [LARGE SCALE GENOMIC DNA]</scope>
</reference>
<accession>A0ABP0YB11</accession>
<organism evidence="1 2">
    <name type="scientific">Citrullus colocynthis</name>
    <name type="common">colocynth</name>
    <dbReference type="NCBI Taxonomy" id="252529"/>
    <lineage>
        <taxon>Eukaryota</taxon>
        <taxon>Viridiplantae</taxon>
        <taxon>Streptophyta</taxon>
        <taxon>Embryophyta</taxon>
        <taxon>Tracheophyta</taxon>
        <taxon>Spermatophyta</taxon>
        <taxon>Magnoliopsida</taxon>
        <taxon>eudicotyledons</taxon>
        <taxon>Gunneridae</taxon>
        <taxon>Pentapetalae</taxon>
        <taxon>rosids</taxon>
        <taxon>fabids</taxon>
        <taxon>Cucurbitales</taxon>
        <taxon>Cucurbitaceae</taxon>
        <taxon>Benincaseae</taxon>
        <taxon>Citrullus</taxon>
    </lineage>
</organism>
<evidence type="ECO:0000313" key="1">
    <source>
        <dbReference type="EMBL" id="CAK9316766.1"/>
    </source>
</evidence>
<keyword evidence="2" id="KW-1185">Reference proteome</keyword>
<name>A0ABP0YB11_9ROSI</name>
<gene>
    <name evidence="1" type="ORF">CITCOLO1_LOCUS8639</name>
</gene>
<sequence>MKDDKSSLSVPAFFCLPGSDFQARFPWVSRILILPCVEIDWSRLSPVSLPARFSVVVRFRS</sequence>
<protein>
    <submittedName>
        <fullName evidence="1">Uncharacterized protein</fullName>
    </submittedName>
</protein>
<proteinExistence type="predicted"/>
<evidence type="ECO:0000313" key="2">
    <source>
        <dbReference type="Proteomes" id="UP001642487"/>
    </source>
</evidence>
<dbReference type="Proteomes" id="UP001642487">
    <property type="component" value="Chromosome 3"/>
</dbReference>